<comment type="caution">
    <text evidence="2">The sequence shown here is derived from an EMBL/GenBank/DDBJ whole genome shotgun (WGS) entry which is preliminary data.</text>
</comment>
<proteinExistence type="predicted"/>
<accession>A0A5B0PA98</accession>
<organism evidence="2 4">
    <name type="scientific">Puccinia graminis f. sp. tritici</name>
    <dbReference type="NCBI Taxonomy" id="56615"/>
    <lineage>
        <taxon>Eukaryota</taxon>
        <taxon>Fungi</taxon>
        <taxon>Dikarya</taxon>
        <taxon>Basidiomycota</taxon>
        <taxon>Pucciniomycotina</taxon>
        <taxon>Pucciniomycetes</taxon>
        <taxon>Pucciniales</taxon>
        <taxon>Pucciniaceae</taxon>
        <taxon>Puccinia</taxon>
    </lineage>
</organism>
<evidence type="ECO:0000256" key="1">
    <source>
        <dbReference type="SAM" id="MobiDB-lite"/>
    </source>
</evidence>
<dbReference type="Proteomes" id="UP000325313">
    <property type="component" value="Unassembled WGS sequence"/>
</dbReference>
<keyword evidence="4" id="KW-1185">Reference proteome</keyword>
<dbReference type="OrthoDB" id="2506803at2759"/>
<evidence type="ECO:0000313" key="4">
    <source>
        <dbReference type="Proteomes" id="UP000324748"/>
    </source>
</evidence>
<gene>
    <name evidence="2" type="ORF">PGT21_017484</name>
    <name evidence="3" type="ORF">PGTUg99_020949</name>
</gene>
<sequence length="500" mass="55908">MISMLTQLIRSSKWSEVSPTGIILFLALLAGILVHRCSQVPDLVRAPSTHSPPTSITLCGLSVYSYVSSSRTSDYMASYEFSPSLPPYLSSNDNNATSGPLASFIDKDSTLTSDNMRVLGQVPPVIFECSINFSLYLSERTRRNSVNWVPVKPISDLSVTFNTNDNITLNHFQEIIAKKCNDDYDNIGRMIHEGTHCSSPTITWSAYILKNRKYPKSTPLLLFDPTSFSQWIDEIKLTKQTKGGVFVRMENPKDKLARARKEDLVAKTMKRFDARHEGASRGKGRRGPVVAGASSDEEDKSSDGDFEDLDVHVDKIYSKYGMNTEYDRIHPVYLDPTNADQYILLTAGNVDKWAKDLCMRVAGVSLVSPPASIKYLTQKAPKTQLGPTDNATTNTLLELSRWLVNQNQAVHPVNQRTSPPSLVIGEDAADTMADYLEFISIAPHKRDDILTTLLQNDIDRYKMFRLLSIEDLKGLGFNIGVIAKLRSNVTRFRSHLAQQE</sequence>
<feature type="region of interest" description="Disordered" evidence="1">
    <location>
        <begin position="275"/>
        <end position="306"/>
    </location>
</feature>
<dbReference type="Proteomes" id="UP000324748">
    <property type="component" value="Unassembled WGS sequence"/>
</dbReference>
<dbReference type="EMBL" id="VSWC01000066">
    <property type="protein sequence ID" value="KAA1097702.1"/>
    <property type="molecule type" value="Genomic_DNA"/>
</dbReference>
<feature type="compositionally biased region" description="Acidic residues" evidence="1">
    <location>
        <begin position="295"/>
        <end position="306"/>
    </location>
</feature>
<dbReference type="EMBL" id="VDEP01000173">
    <property type="protein sequence ID" value="KAA1126077.1"/>
    <property type="molecule type" value="Genomic_DNA"/>
</dbReference>
<evidence type="ECO:0008006" key="6">
    <source>
        <dbReference type="Google" id="ProtNLM"/>
    </source>
</evidence>
<evidence type="ECO:0000313" key="3">
    <source>
        <dbReference type="EMBL" id="KAA1126077.1"/>
    </source>
</evidence>
<evidence type="ECO:0000313" key="5">
    <source>
        <dbReference type="Proteomes" id="UP000325313"/>
    </source>
</evidence>
<reference evidence="4 5" key="1">
    <citation type="submission" date="2019-05" db="EMBL/GenBank/DDBJ databases">
        <title>Emergence of the Ug99 lineage of the wheat stem rust pathogen through somatic hybridization.</title>
        <authorList>
            <person name="Li F."/>
            <person name="Upadhyaya N.M."/>
            <person name="Sperschneider J."/>
            <person name="Matny O."/>
            <person name="Nguyen-Phuc H."/>
            <person name="Mago R."/>
            <person name="Raley C."/>
            <person name="Miller M.E."/>
            <person name="Silverstein K.A.T."/>
            <person name="Henningsen E."/>
            <person name="Hirsch C.D."/>
            <person name="Visser B."/>
            <person name="Pretorius Z.A."/>
            <person name="Steffenson B.J."/>
            <person name="Schwessinger B."/>
            <person name="Dodds P.N."/>
            <person name="Figueroa M."/>
        </authorList>
    </citation>
    <scope>NUCLEOTIDE SEQUENCE [LARGE SCALE GENOMIC DNA]</scope>
    <source>
        <strain evidence="2">21-0</strain>
        <strain evidence="3 5">Ug99</strain>
    </source>
</reference>
<name>A0A5B0PA98_PUCGR</name>
<dbReference type="AlphaFoldDB" id="A0A5B0PA98"/>
<evidence type="ECO:0000313" key="2">
    <source>
        <dbReference type="EMBL" id="KAA1097702.1"/>
    </source>
</evidence>
<protein>
    <recommendedName>
        <fullName evidence="6">SAM domain-containing protein</fullName>
    </recommendedName>
</protein>